<evidence type="ECO:0000313" key="8">
    <source>
        <dbReference type="Proteomes" id="UP000290848"/>
    </source>
</evidence>
<dbReference type="InterPro" id="IPR013249">
    <property type="entry name" value="RNA_pol_sigma70_r4_t2"/>
</dbReference>
<dbReference type="SUPFAM" id="SSF88946">
    <property type="entry name" value="Sigma2 domain of RNA polymerase sigma factors"/>
    <property type="match status" value="1"/>
</dbReference>
<accession>A0A4Q0M9S9</accession>
<evidence type="ECO:0000313" key="7">
    <source>
        <dbReference type="EMBL" id="RXF69845.1"/>
    </source>
</evidence>
<feature type="domain" description="RNA polymerase sigma factor 70 region 4 type 2" evidence="6">
    <location>
        <begin position="126"/>
        <end position="173"/>
    </location>
</feature>
<evidence type="ECO:0000256" key="4">
    <source>
        <dbReference type="ARBA" id="ARBA00023163"/>
    </source>
</evidence>
<dbReference type="InterPro" id="IPR014284">
    <property type="entry name" value="RNA_pol_sigma-70_dom"/>
</dbReference>
<evidence type="ECO:0000256" key="2">
    <source>
        <dbReference type="ARBA" id="ARBA00023015"/>
    </source>
</evidence>
<keyword evidence="4" id="KW-0804">Transcription</keyword>
<dbReference type="Gene3D" id="1.10.10.10">
    <property type="entry name" value="Winged helix-like DNA-binding domain superfamily/Winged helix DNA-binding domain"/>
    <property type="match status" value="1"/>
</dbReference>
<dbReference type="Pfam" id="PF04542">
    <property type="entry name" value="Sigma70_r2"/>
    <property type="match status" value="1"/>
</dbReference>
<dbReference type="EMBL" id="RXOC01000006">
    <property type="protein sequence ID" value="RXF69845.1"/>
    <property type="molecule type" value="Genomic_DNA"/>
</dbReference>
<dbReference type="Pfam" id="PF08281">
    <property type="entry name" value="Sigma70_r4_2"/>
    <property type="match status" value="1"/>
</dbReference>
<evidence type="ECO:0000256" key="3">
    <source>
        <dbReference type="ARBA" id="ARBA00023082"/>
    </source>
</evidence>
<keyword evidence="3" id="KW-0731">Sigma factor</keyword>
<dbReference type="InterPro" id="IPR036388">
    <property type="entry name" value="WH-like_DNA-bd_sf"/>
</dbReference>
<evidence type="ECO:0000259" key="6">
    <source>
        <dbReference type="Pfam" id="PF08281"/>
    </source>
</evidence>
<feature type="domain" description="RNA polymerase sigma-70 region 2" evidence="5">
    <location>
        <begin position="28"/>
        <end position="93"/>
    </location>
</feature>
<name>A0A4Q0M9S9_9SPHI</name>
<dbReference type="NCBIfam" id="TIGR02985">
    <property type="entry name" value="Sig70_bacteroi1"/>
    <property type="match status" value="1"/>
</dbReference>
<evidence type="ECO:0000256" key="1">
    <source>
        <dbReference type="ARBA" id="ARBA00010641"/>
    </source>
</evidence>
<dbReference type="InterPro" id="IPR013325">
    <property type="entry name" value="RNA_pol_sigma_r2"/>
</dbReference>
<dbReference type="Gene3D" id="1.10.1740.10">
    <property type="match status" value="1"/>
</dbReference>
<gene>
    <name evidence="7" type="ORF">EKH83_10830</name>
</gene>
<organism evidence="7 8">
    <name type="scientific">Arcticibacter tournemirensis</name>
    <dbReference type="NCBI Taxonomy" id="699437"/>
    <lineage>
        <taxon>Bacteria</taxon>
        <taxon>Pseudomonadati</taxon>
        <taxon>Bacteroidota</taxon>
        <taxon>Sphingobacteriia</taxon>
        <taxon>Sphingobacteriales</taxon>
        <taxon>Sphingobacteriaceae</taxon>
        <taxon>Arcticibacter</taxon>
    </lineage>
</organism>
<dbReference type="InterPro" id="IPR014327">
    <property type="entry name" value="RNA_pol_sigma70_bacteroid"/>
</dbReference>
<dbReference type="GO" id="GO:0003677">
    <property type="term" value="F:DNA binding"/>
    <property type="evidence" value="ECO:0007669"/>
    <property type="project" value="InterPro"/>
</dbReference>
<comment type="similarity">
    <text evidence="1">Belongs to the sigma-70 factor family. ECF subfamily.</text>
</comment>
<dbReference type="InterPro" id="IPR007627">
    <property type="entry name" value="RNA_pol_sigma70_r2"/>
</dbReference>
<dbReference type="InterPro" id="IPR013324">
    <property type="entry name" value="RNA_pol_sigma_r3/r4-like"/>
</dbReference>
<comment type="caution">
    <text evidence="7">The sequence shown here is derived from an EMBL/GenBank/DDBJ whole genome shotgun (WGS) entry which is preliminary data.</text>
</comment>
<dbReference type="Proteomes" id="UP000290848">
    <property type="component" value="Unassembled WGS sequence"/>
</dbReference>
<reference evidence="7 8" key="1">
    <citation type="submission" date="2018-12" db="EMBL/GenBank/DDBJ databases">
        <title>The Draft Genome Sequence of the Soil Bacterium Pedobacter tournemirensis R1.</title>
        <authorList>
            <person name="He J."/>
        </authorList>
    </citation>
    <scope>NUCLEOTIDE SEQUENCE [LARGE SCALE GENOMIC DNA]</scope>
    <source>
        <strain evidence="7 8">R1</strain>
    </source>
</reference>
<proteinExistence type="inferred from homology"/>
<keyword evidence="2" id="KW-0805">Transcription regulation</keyword>
<dbReference type="AlphaFoldDB" id="A0A4Q0M9S9"/>
<sequence length="190" mass="22240">MGSYSTLADAELAALLKGRDHNAFEEVYNRYGHVLYTHALRLTQDSDDAQDILHDLFTVLWDKATELNTNIPLRAYLFKSVKNRVFDLFSRNKVRSEHLRSLQTFIDQGEWVTDDLIREKELKKVIEKEISLLPAKMRLVFEMSRNENMSHKQIAEELHLSDKTVKKQVNNAIRILRLKIHSLLVTVLFF</sequence>
<dbReference type="GO" id="GO:0016987">
    <property type="term" value="F:sigma factor activity"/>
    <property type="evidence" value="ECO:0007669"/>
    <property type="project" value="UniProtKB-KW"/>
</dbReference>
<dbReference type="GO" id="GO:0006352">
    <property type="term" value="P:DNA-templated transcription initiation"/>
    <property type="evidence" value="ECO:0007669"/>
    <property type="project" value="InterPro"/>
</dbReference>
<evidence type="ECO:0000259" key="5">
    <source>
        <dbReference type="Pfam" id="PF04542"/>
    </source>
</evidence>
<dbReference type="PANTHER" id="PTHR43133:SF46">
    <property type="entry name" value="RNA POLYMERASE SIGMA-70 FACTOR ECF SUBFAMILY"/>
    <property type="match status" value="1"/>
</dbReference>
<dbReference type="NCBIfam" id="TIGR02937">
    <property type="entry name" value="sigma70-ECF"/>
    <property type="match status" value="1"/>
</dbReference>
<dbReference type="PANTHER" id="PTHR43133">
    <property type="entry name" value="RNA POLYMERASE ECF-TYPE SIGMA FACTO"/>
    <property type="match status" value="1"/>
</dbReference>
<protein>
    <submittedName>
        <fullName evidence="7">RNA polymerase sigma-70 factor</fullName>
    </submittedName>
</protein>
<dbReference type="InterPro" id="IPR039425">
    <property type="entry name" value="RNA_pol_sigma-70-like"/>
</dbReference>
<dbReference type="SUPFAM" id="SSF88659">
    <property type="entry name" value="Sigma3 and sigma4 domains of RNA polymerase sigma factors"/>
    <property type="match status" value="1"/>
</dbReference>